<evidence type="ECO:0000256" key="1">
    <source>
        <dbReference type="ARBA" id="ARBA00022741"/>
    </source>
</evidence>
<dbReference type="PRINTS" id="PR00625">
    <property type="entry name" value="JDOMAIN"/>
</dbReference>
<dbReference type="PROSITE" id="PS51421">
    <property type="entry name" value="RAS"/>
    <property type="match status" value="1"/>
</dbReference>
<dbReference type="SUPFAM" id="SSF68906">
    <property type="entry name" value="SAP domain"/>
    <property type="match status" value="1"/>
</dbReference>
<organism evidence="5 6">
    <name type="scientific">Euplotes crassus</name>
    <dbReference type="NCBI Taxonomy" id="5936"/>
    <lineage>
        <taxon>Eukaryota</taxon>
        <taxon>Sar</taxon>
        <taxon>Alveolata</taxon>
        <taxon>Ciliophora</taxon>
        <taxon>Intramacronucleata</taxon>
        <taxon>Spirotrichea</taxon>
        <taxon>Hypotrichia</taxon>
        <taxon>Euplotida</taxon>
        <taxon>Euplotidae</taxon>
        <taxon>Moneuplotes</taxon>
    </lineage>
</organism>
<feature type="region of interest" description="Disordered" evidence="3">
    <location>
        <begin position="75"/>
        <end position="132"/>
    </location>
</feature>
<keyword evidence="6" id="KW-1185">Reference proteome</keyword>
<feature type="region of interest" description="Disordered" evidence="3">
    <location>
        <begin position="169"/>
        <end position="209"/>
    </location>
</feature>
<keyword evidence="1" id="KW-0547">Nucleotide-binding</keyword>
<proteinExistence type="predicted"/>
<dbReference type="PRINTS" id="PR00449">
    <property type="entry name" value="RASTRNSFRMNG"/>
</dbReference>
<dbReference type="SMART" id="SM00173">
    <property type="entry name" value="RAS"/>
    <property type="match status" value="1"/>
</dbReference>
<dbReference type="SUPFAM" id="SSF46565">
    <property type="entry name" value="Chaperone J-domain"/>
    <property type="match status" value="1"/>
</dbReference>
<name>A0AAD1UMA1_EUPCR</name>
<comment type="caution">
    <text evidence="5">The sequence shown here is derived from an EMBL/GenBank/DDBJ whole genome shotgun (WGS) entry which is preliminary data.</text>
</comment>
<dbReference type="GO" id="GO:0003924">
    <property type="term" value="F:GTPase activity"/>
    <property type="evidence" value="ECO:0007669"/>
    <property type="project" value="InterPro"/>
</dbReference>
<dbReference type="InterPro" id="IPR036361">
    <property type="entry name" value="SAP_dom_sf"/>
</dbReference>
<dbReference type="Gene3D" id="3.40.50.300">
    <property type="entry name" value="P-loop containing nucleotide triphosphate hydrolases"/>
    <property type="match status" value="1"/>
</dbReference>
<sequence length="392" mass="44369">MEKLNRNHYELLGVTRDADSDVIKKGYRKAALEHHPDKGGTDDAFQAVKEAYDVLSDPIRKRNYDRDLKKYGMKDGLKKTKSSTNAASTKNNFKKQSTTKNYQREETKSYPKEETKSKKPEPTAKPKQVQIPDNLKTLSIKELKALMKQLNLKSDDCFEKKEMIDRVEEYKSRTQGGGSKKATPQAPPRSSASKPTRTASNTSTSAGAMGTDEPIAFKILSVGNQEVGKSCLIKRYCEGRFVKRYISTIGIDYGVKRMNLDGANISINFFDLSGNDDYKLIREEFYEDTQGVLMVYDVDNRDSYVNLVHWESEMRQNSIDLKSLGVVVCANKVDARGREVSTSEGQKWCKLRGYTYFETSANDGKNVSEAFESLFQKVLDKFRTAQNKFGVS</sequence>
<gene>
    <name evidence="5" type="ORF">ECRASSUSDP1_LOCUS13423</name>
</gene>
<dbReference type="PROSITE" id="PS51419">
    <property type="entry name" value="RAB"/>
    <property type="match status" value="1"/>
</dbReference>
<dbReference type="SMART" id="SM00175">
    <property type="entry name" value="RAB"/>
    <property type="match status" value="1"/>
</dbReference>
<dbReference type="FunFam" id="3.40.50.300:FF:001447">
    <property type="entry name" value="Ras-related protein Rab-1B"/>
    <property type="match status" value="1"/>
</dbReference>
<dbReference type="Proteomes" id="UP001295684">
    <property type="component" value="Unassembled WGS sequence"/>
</dbReference>
<feature type="compositionally biased region" description="Basic and acidic residues" evidence="3">
    <location>
        <begin position="102"/>
        <end position="124"/>
    </location>
</feature>
<feature type="compositionally biased region" description="Polar residues" evidence="3">
    <location>
        <begin position="82"/>
        <end position="101"/>
    </location>
</feature>
<evidence type="ECO:0000256" key="3">
    <source>
        <dbReference type="SAM" id="MobiDB-lite"/>
    </source>
</evidence>
<protein>
    <recommendedName>
        <fullName evidence="4">J domain-containing protein</fullName>
    </recommendedName>
</protein>
<dbReference type="SMART" id="SM00174">
    <property type="entry name" value="RHO"/>
    <property type="match status" value="1"/>
</dbReference>
<dbReference type="GO" id="GO:0005525">
    <property type="term" value="F:GTP binding"/>
    <property type="evidence" value="ECO:0007669"/>
    <property type="project" value="UniProtKB-KW"/>
</dbReference>
<dbReference type="InterPro" id="IPR036869">
    <property type="entry name" value="J_dom_sf"/>
</dbReference>
<dbReference type="EMBL" id="CAMPGE010013357">
    <property type="protein sequence ID" value="CAI2372096.1"/>
    <property type="molecule type" value="Genomic_DNA"/>
</dbReference>
<feature type="domain" description="J" evidence="4">
    <location>
        <begin position="7"/>
        <end position="68"/>
    </location>
</feature>
<dbReference type="SUPFAM" id="SSF52540">
    <property type="entry name" value="P-loop containing nucleoside triphosphate hydrolases"/>
    <property type="match status" value="1"/>
</dbReference>
<keyword evidence="2" id="KW-0342">GTP-binding</keyword>
<dbReference type="InterPro" id="IPR001623">
    <property type="entry name" value="DnaJ_domain"/>
</dbReference>
<accession>A0AAD1UMA1</accession>
<dbReference type="CDD" id="cd06257">
    <property type="entry name" value="DnaJ"/>
    <property type="match status" value="1"/>
</dbReference>
<dbReference type="InterPro" id="IPR050227">
    <property type="entry name" value="Rab"/>
</dbReference>
<dbReference type="PANTHER" id="PTHR47977">
    <property type="entry name" value="RAS-RELATED PROTEIN RAB"/>
    <property type="match status" value="1"/>
</dbReference>
<reference evidence="5" key="1">
    <citation type="submission" date="2023-07" db="EMBL/GenBank/DDBJ databases">
        <authorList>
            <consortium name="AG Swart"/>
            <person name="Singh M."/>
            <person name="Singh A."/>
            <person name="Seah K."/>
            <person name="Emmerich C."/>
        </authorList>
    </citation>
    <scope>NUCLEOTIDE SEQUENCE</scope>
    <source>
        <strain evidence="5">DP1</strain>
    </source>
</reference>
<dbReference type="InterPro" id="IPR027417">
    <property type="entry name" value="P-loop_NTPase"/>
</dbReference>
<dbReference type="Gene3D" id="1.10.720.30">
    <property type="entry name" value="SAP domain"/>
    <property type="match status" value="1"/>
</dbReference>
<dbReference type="Pfam" id="PF00226">
    <property type="entry name" value="DnaJ"/>
    <property type="match status" value="1"/>
</dbReference>
<dbReference type="PROSITE" id="PS50076">
    <property type="entry name" value="DNAJ_2"/>
    <property type="match status" value="1"/>
</dbReference>
<evidence type="ECO:0000259" key="4">
    <source>
        <dbReference type="PROSITE" id="PS50076"/>
    </source>
</evidence>
<evidence type="ECO:0000256" key="2">
    <source>
        <dbReference type="ARBA" id="ARBA00023134"/>
    </source>
</evidence>
<evidence type="ECO:0000313" key="5">
    <source>
        <dbReference type="EMBL" id="CAI2372096.1"/>
    </source>
</evidence>
<dbReference type="InterPro" id="IPR001806">
    <property type="entry name" value="Small_GTPase"/>
</dbReference>
<dbReference type="NCBIfam" id="TIGR00231">
    <property type="entry name" value="small_GTP"/>
    <property type="match status" value="1"/>
</dbReference>
<feature type="compositionally biased region" description="Polar residues" evidence="3">
    <location>
        <begin position="188"/>
        <end position="206"/>
    </location>
</feature>
<dbReference type="Gene3D" id="1.10.287.110">
    <property type="entry name" value="DnaJ domain"/>
    <property type="match status" value="1"/>
</dbReference>
<dbReference type="AlphaFoldDB" id="A0AAD1UMA1"/>
<dbReference type="InterPro" id="IPR005225">
    <property type="entry name" value="Small_GTP-bd"/>
</dbReference>
<dbReference type="InterPro" id="IPR018253">
    <property type="entry name" value="DnaJ_domain_CS"/>
</dbReference>
<dbReference type="PROSITE" id="PS00636">
    <property type="entry name" value="DNAJ_1"/>
    <property type="match status" value="1"/>
</dbReference>
<dbReference type="SMART" id="SM00271">
    <property type="entry name" value="DnaJ"/>
    <property type="match status" value="1"/>
</dbReference>
<evidence type="ECO:0000313" key="6">
    <source>
        <dbReference type="Proteomes" id="UP001295684"/>
    </source>
</evidence>
<dbReference type="Pfam" id="PF00071">
    <property type="entry name" value="Ras"/>
    <property type="match status" value="1"/>
</dbReference>